<dbReference type="PANTHER" id="PTHR35936:SF17">
    <property type="entry name" value="ARGININE-BINDING EXTRACELLULAR PROTEIN ARTP"/>
    <property type="match status" value="1"/>
</dbReference>
<dbReference type="RefSeq" id="WP_286290326.1">
    <property type="nucleotide sequence ID" value="NZ_JASXSZ010000007.1"/>
</dbReference>
<dbReference type="InterPro" id="IPR001638">
    <property type="entry name" value="Solute-binding_3/MltF_N"/>
</dbReference>
<keyword evidence="5" id="KW-1185">Reference proteome</keyword>
<dbReference type="SMART" id="SM00062">
    <property type="entry name" value="PBPb"/>
    <property type="match status" value="1"/>
</dbReference>
<organism evidence="4 5">
    <name type="scientific">Microbacterium candidum</name>
    <dbReference type="NCBI Taxonomy" id="3041922"/>
    <lineage>
        <taxon>Bacteria</taxon>
        <taxon>Bacillati</taxon>
        <taxon>Actinomycetota</taxon>
        <taxon>Actinomycetes</taxon>
        <taxon>Micrococcales</taxon>
        <taxon>Microbacteriaceae</taxon>
        <taxon>Microbacterium</taxon>
    </lineage>
</organism>
<dbReference type="Gene3D" id="3.40.190.10">
    <property type="entry name" value="Periplasmic binding protein-like II"/>
    <property type="match status" value="2"/>
</dbReference>
<evidence type="ECO:0000259" key="3">
    <source>
        <dbReference type="SMART" id="SM00062"/>
    </source>
</evidence>
<sequence length="298" mass="30959">MKKTIVTASVLAVSVLALTGCVHNQPKTPAAEKSPMAAHVTVDSKAQALLPAAIRSAGTLEIGTNLTYAPDEFKDPNGAPTGWGIALATAISEKLGLKPNFHDSQFDNILPGLQGGKYDIGWASFTDNQEREKVVDFVDYYTAGVQWASLKGKNIDPMNACGLTVAVGTGTYQETDEIPAKSAACVAAGKAAINKLKLDTQTDITNAVVLGRADAMSADSPVTQYAVKQTGDKLQLTGSIMESAPFGAAVAKSNSSLRDAVAAATQSLIDDGTYAQILDEWGVQAGAVKKVMVNGAAN</sequence>
<gene>
    <name evidence="4" type="ORF">QSV35_18195</name>
</gene>
<evidence type="ECO:0000313" key="5">
    <source>
        <dbReference type="Proteomes" id="UP001235064"/>
    </source>
</evidence>
<dbReference type="PANTHER" id="PTHR35936">
    <property type="entry name" value="MEMBRANE-BOUND LYTIC MUREIN TRANSGLYCOSYLASE F"/>
    <property type="match status" value="1"/>
</dbReference>
<feature type="chain" id="PRO_5047452977" evidence="2">
    <location>
        <begin position="25"/>
        <end position="298"/>
    </location>
</feature>
<comment type="caution">
    <text evidence="4">The sequence shown here is derived from an EMBL/GenBank/DDBJ whole genome shotgun (WGS) entry which is preliminary data.</text>
</comment>
<proteinExistence type="predicted"/>
<feature type="signal peptide" evidence="2">
    <location>
        <begin position="1"/>
        <end position="24"/>
    </location>
</feature>
<dbReference type="CDD" id="cd01004">
    <property type="entry name" value="PBP2_MidA_like"/>
    <property type="match status" value="1"/>
</dbReference>
<dbReference type="PROSITE" id="PS51257">
    <property type="entry name" value="PROKAR_LIPOPROTEIN"/>
    <property type="match status" value="1"/>
</dbReference>
<evidence type="ECO:0000256" key="1">
    <source>
        <dbReference type="ARBA" id="ARBA00022729"/>
    </source>
</evidence>
<dbReference type="Proteomes" id="UP001235064">
    <property type="component" value="Unassembled WGS sequence"/>
</dbReference>
<evidence type="ECO:0000256" key="2">
    <source>
        <dbReference type="SAM" id="SignalP"/>
    </source>
</evidence>
<accession>A0ABT7N3I1</accession>
<protein>
    <submittedName>
        <fullName evidence="4">ABC transporter substrate-binding protein</fullName>
    </submittedName>
</protein>
<dbReference type="EMBL" id="JASXSZ010000007">
    <property type="protein sequence ID" value="MDL9981265.1"/>
    <property type="molecule type" value="Genomic_DNA"/>
</dbReference>
<keyword evidence="1 2" id="KW-0732">Signal</keyword>
<dbReference type="Pfam" id="PF00497">
    <property type="entry name" value="SBP_bac_3"/>
    <property type="match status" value="1"/>
</dbReference>
<reference evidence="4 5" key="1">
    <citation type="submission" date="2023-06" db="EMBL/GenBank/DDBJ databases">
        <title>Microbacterium sp. nov., isolated from a waste landfill.</title>
        <authorList>
            <person name="Wen W."/>
        </authorList>
    </citation>
    <scope>NUCLEOTIDE SEQUENCE [LARGE SCALE GENOMIC DNA]</scope>
    <source>
        <strain evidence="4 5">ASV49</strain>
    </source>
</reference>
<name>A0ABT7N3I1_9MICO</name>
<feature type="domain" description="Solute-binding protein family 3/N-terminal" evidence="3">
    <location>
        <begin position="59"/>
        <end position="285"/>
    </location>
</feature>
<evidence type="ECO:0000313" key="4">
    <source>
        <dbReference type="EMBL" id="MDL9981265.1"/>
    </source>
</evidence>
<dbReference type="SUPFAM" id="SSF53850">
    <property type="entry name" value="Periplasmic binding protein-like II"/>
    <property type="match status" value="1"/>
</dbReference>